<protein>
    <submittedName>
        <fullName evidence="1">Uncharacterized protein</fullName>
    </submittedName>
</protein>
<name>D3DGQ6_HYDTT</name>
<dbReference type="EMBL" id="AP011112">
    <property type="protein sequence ID" value="BAI69008.1"/>
    <property type="molecule type" value="Genomic_DNA"/>
</dbReference>
<dbReference type="STRING" id="608538.HTH_0546"/>
<organism evidence="1 2">
    <name type="scientific">Hydrogenobacter thermophilus (strain DSM 6534 / IAM 12695 / TK-6)</name>
    <dbReference type="NCBI Taxonomy" id="608538"/>
    <lineage>
        <taxon>Bacteria</taxon>
        <taxon>Pseudomonadati</taxon>
        <taxon>Aquificota</taxon>
        <taxon>Aquificia</taxon>
        <taxon>Aquificales</taxon>
        <taxon>Aquificaceae</taxon>
        <taxon>Hydrogenobacter</taxon>
    </lineage>
</organism>
<dbReference type="KEGG" id="hth:HTH_0546"/>
<dbReference type="RefSeq" id="WP_012963190.1">
    <property type="nucleotide sequence ID" value="NC_013799.1"/>
</dbReference>
<dbReference type="Proteomes" id="UP000002574">
    <property type="component" value="Chromosome"/>
</dbReference>
<accession>D3DGQ6</accession>
<dbReference type="AlphaFoldDB" id="D3DGQ6"/>
<reference evidence="1 2" key="1">
    <citation type="journal article" date="2010" name="J. Bacteriol.">
        <title>Complete genome sequence of the thermophilic, obligately chemolithoautotrophic hydrogen-oxidizing bacterium Hydrogenobacter thermophilus TK-6.</title>
        <authorList>
            <person name="Arai H."/>
            <person name="Kanbe H."/>
            <person name="Ishii M."/>
            <person name="Igarashi Y."/>
        </authorList>
    </citation>
    <scope>NUCLEOTIDE SEQUENCE [LARGE SCALE GENOMIC DNA]</scope>
    <source>
        <strain evidence="2">DSM 6534 / IAM 12695 / TK-6 [Tokyo]</strain>
    </source>
</reference>
<proteinExistence type="predicted"/>
<dbReference type="KEGG" id="hte:Hydth_0544"/>
<keyword evidence="2" id="KW-1185">Reference proteome</keyword>
<evidence type="ECO:0000313" key="2">
    <source>
        <dbReference type="Proteomes" id="UP000002574"/>
    </source>
</evidence>
<sequence>MIFVIIDKQTKRVLGFTYSSEYKTYHPEVELIQISQDSEVFLSATPQSYVYDASTNSFVIK</sequence>
<gene>
    <name evidence="1" type="ordered locus">HTH_0546</name>
</gene>
<evidence type="ECO:0000313" key="1">
    <source>
        <dbReference type="EMBL" id="BAI69008.1"/>
    </source>
</evidence>